<dbReference type="AlphaFoldDB" id="A0A4R1XAW9"/>
<keyword evidence="1" id="KW-0732">Signal</keyword>
<proteinExistence type="predicted"/>
<dbReference type="EMBL" id="SLVJ01000037">
    <property type="protein sequence ID" value="TCM59891.1"/>
    <property type="molecule type" value="Genomic_DNA"/>
</dbReference>
<feature type="signal peptide" evidence="1">
    <location>
        <begin position="1"/>
        <end position="20"/>
    </location>
</feature>
<accession>A0A4R1XAW9</accession>
<evidence type="ECO:0000313" key="3">
    <source>
        <dbReference type="Proteomes" id="UP000294963"/>
    </source>
</evidence>
<feature type="chain" id="PRO_5020328261" evidence="1">
    <location>
        <begin position="21"/>
        <end position="279"/>
    </location>
</feature>
<protein>
    <submittedName>
        <fullName evidence="2">Uncharacterized protein</fullName>
    </submittedName>
</protein>
<dbReference type="PROSITE" id="PS51257">
    <property type="entry name" value="PROKAR_LIPOPROTEIN"/>
    <property type="match status" value="1"/>
</dbReference>
<dbReference type="OrthoDB" id="9421663at2"/>
<organism evidence="2 3">
    <name type="scientific">Acinetobacter calcoaceticus</name>
    <dbReference type="NCBI Taxonomy" id="471"/>
    <lineage>
        <taxon>Bacteria</taxon>
        <taxon>Pseudomonadati</taxon>
        <taxon>Pseudomonadota</taxon>
        <taxon>Gammaproteobacteria</taxon>
        <taxon>Moraxellales</taxon>
        <taxon>Moraxellaceae</taxon>
        <taxon>Acinetobacter</taxon>
        <taxon>Acinetobacter calcoaceticus/baumannii complex</taxon>
    </lineage>
</organism>
<sequence length="279" mass="31958">MQIKTSIAILLFFITTYATASSCPVPAPFTLLHSHSMYPNSALWLIDNRVGALQQPQAKSTRDKVTLKYEHSDLFVFIGKLSPLQLFSENSQYQLHSKSLHHLAIDPADLSFTISKNKKLPDPVWIQAPQYVDYTITPPDPQFDATGTLNFSYKSNLEPTDYLILVQLTNITQFGDPQYRIIQPDIEQASAQHVPHSRSINVYFDQCQTDMQFKEQDEIWMKFNLITHDGRIIPSSQPTLKFIVGQVALPHVVEKNLTLWQQIQFFIQSMYHSIMAKIS</sequence>
<evidence type="ECO:0000256" key="1">
    <source>
        <dbReference type="SAM" id="SignalP"/>
    </source>
</evidence>
<dbReference type="Proteomes" id="UP000294963">
    <property type="component" value="Unassembled WGS sequence"/>
</dbReference>
<evidence type="ECO:0000313" key="2">
    <source>
        <dbReference type="EMBL" id="TCM59891.1"/>
    </source>
</evidence>
<gene>
    <name evidence="2" type="ORF">EC844_13711</name>
</gene>
<reference evidence="2 3" key="1">
    <citation type="submission" date="2019-03" db="EMBL/GenBank/DDBJ databases">
        <title>Genomic analyses of the natural microbiome of Caenorhabditis elegans.</title>
        <authorList>
            <person name="Samuel B."/>
        </authorList>
    </citation>
    <scope>NUCLEOTIDE SEQUENCE [LARGE SCALE GENOMIC DNA]</scope>
    <source>
        <strain evidence="2 3">JUb89</strain>
    </source>
</reference>
<name>A0A4R1XAW9_ACICA</name>
<keyword evidence="3" id="KW-1185">Reference proteome</keyword>
<comment type="caution">
    <text evidence="2">The sequence shown here is derived from an EMBL/GenBank/DDBJ whole genome shotgun (WGS) entry which is preliminary data.</text>
</comment>